<dbReference type="RefSeq" id="WP_069522603.1">
    <property type="nucleotide sequence ID" value="NZ_FOFP01000037.1"/>
</dbReference>
<evidence type="ECO:0000259" key="11">
    <source>
        <dbReference type="PROSITE" id="PS50111"/>
    </source>
</evidence>
<dbReference type="PANTHER" id="PTHR32089">
    <property type="entry name" value="METHYL-ACCEPTING CHEMOTAXIS PROTEIN MCPB"/>
    <property type="match status" value="1"/>
</dbReference>
<feature type="transmembrane region" description="Helical" evidence="10">
    <location>
        <begin position="356"/>
        <end position="381"/>
    </location>
</feature>
<keyword evidence="7 9" id="KW-0807">Transducer</keyword>
<reference evidence="13 14" key="1">
    <citation type="submission" date="2016-10" db="EMBL/GenBank/DDBJ databases">
        <authorList>
            <person name="Varghese N."/>
            <person name="Submissions S."/>
        </authorList>
    </citation>
    <scope>NUCLEOTIDE SEQUENCE [LARGE SCALE GENOMIC DNA]</scope>
    <source>
        <strain evidence="13 14">CIP 109853</strain>
    </source>
</reference>
<dbReference type="CDD" id="cd11386">
    <property type="entry name" value="MCP_signal"/>
    <property type="match status" value="1"/>
</dbReference>
<proteinExistence type="inferred from homology"/>
<keyword evidence="3" id="KW-0488">Methylation</keyword>
<gene>
    <name evidence="13" type="ORF">SAMN05216600_1373</name>
</gene>
<dbReference type="Gene3D" id="1.10.287.950">
    <property type="entry name" value="Methyl-accepting chemotaxis protein"/>
    <property type="match status" value="1"/>
</dbReference>
<comment type="caution">
    <text evidence="13">The sequence shown here is derived from an EMBL/GenBank/DDBJ whole genome shotgun (WGS) entry which is preliminary data.</text>
</comment>
<evidence type="ECO:0000256" key="3">
    <source>
        <dbReference type="ARBA" id="ARBA00022481"/>
    </source>
</evidence>
<evidence type="ECO:0000256" key="4">
    <source>
        <dbReference type="ARBA" id="ARBA00022692"/>
    </source>
</evidence>
<evidence type="ECO:0000256" key="9">
    <source>
        <dbReference type="PROSITE-ProRule" id="PRU00284"/>
    </source>
</evidence>
<keyword evidence="14" id="KW-1185">Reference proteome</keyword>
<dbReference type="CDD" id="cd06225">
    <property type="entry name" value="HAMP"/>
    <property type="match status" value="1"/>
</dbReference>
<dbReference type="InterPro" id="IPR004090">
    <property type="entry name" value="Chemotax_Me-accpt_rcpt"/>
</dbReference>
<protein>
    <submittedName>
        <fullName evidence="13">Methyl-accepting chemotaxis protein</fullName>
    </submittedName>
</protein>
<evidence type="ECO:0000256" key="10">
    <source>
        <dbReference type="SAM" id="Phobius"/>
    </source>
</evidence>
<dbReference type="Pfam" id="PF00672">
    <property type="entry name" value="HAMP"/>
    <property type="match status" value="1"/>
</dbReference>
<sequence length="710" mass="76024">MKSIRFSITALAGVSVLAVVIALVLYAFVTTSRTQEWQEQRTHALFNTVIEQHLLALATAQINKIQLELDIPETLAKTLADTAAVVAQEHQEQSAGATASREHVVNMLKRVIETNSSLTGAYMGWETNAVDGLDADYAGRKEVGSNTSGRFLPWWFRGPDGTIGLGTIDDIESEKRLPDGDREGHYYLCPRETKKLCVAGPMPYNVGGKVILLASFNMPILHQGKFYGIGGASLSLNFIQTLLAKANAELYDGAGELALVTQKDRLVASSKQPERVGEEASKVLGNDAMTLLNGISGNKPIYRINQQSQQIELAIPFTVGIDDNYWTLMIRLPMQVVMNDLMHLQGELSSQRTADIVGMAIAGIIVSLIGLVVIAFVGYGISRPLKEVVAMLDEIAKGDGDLTVRLKVNRADELGDIANSFNTFLSKLQGIMGDVVVSTRKISESSLHTASIATRTNTAVQQQMAEIDQVATAVQEMSATAQDVARNASQAAQAAGHADQAAGNGKRVVMATSSNITALAEEIGRAVSVVQLLAKDSENINLILTTISGIAEQTNLLALNAAIEAARAGEQGRGFAVVADEVRNLAQKTQLATKEIHSMIQQLQKGTREVVSVMEKSQASTNESVKQAGDASTALDSITQAVTVINDMNNQIASAAEEQSAVAEDINRNIISIGQVATEVVGGASEASEASRELTMLADVQRNLVNQFKL</sequence>
<dbReference type="PROSITE" id="PS50885">
    <property type="entry name" value="HAMP"/>
    <property type="match status" value="1"/>
</dbReference>
<keyword evidence="5 10" id="KW-1133">Transmembrane helix</keyword>
<dbReference type="CDD" id="cd12913">
    <property type="entry name" value="PDC1_MCP_like"/>
    <property type="match status" value="1"/>
</dbReference>
<dbReference type="Proteomes" id="UP000198512">
    <property type="component" value="Unassembled WGS sequence"/>
</dbReference>
<organism evidence="13 14">
    <name type="scientific">Pseudomonas cuatrocienegasensis</name>
    <dbReference type="NCBI Taxonomy" id="543360"/>
    <lineage>
        <taxon>Bacteria</taxon>
        <taxon>Pseudomonadati</taxon>
        <taxon>Pseudomonadota</taxon>
        <taxon>Gammaproteobacteria</taxon>
        <taxon>Pseudomonadales</taxon>
        <taxon>Pseudomonadaceae</taxon>
        <taxon>Pseudomonas</taxon>
    </lineage>
</organism>
<keyword evidence="2" id="KW-1003">Cell membrane</keyword>
<evidence type="ECO:0000256" key="6">
    <source>
        <dbReference type="ARBA" id="ARBA00023136"/>
    </source>
</evidence>
<keyword evidence="6 10" id="KW-0472">Membrane</keyword>
<evidence type="ECO:0000256" key="7">
    <source>
        <dbReference type="ARBA" id="ARBA00023224"/>
    </source>
</evidence>
<dbReference type="SMART" id="SM00283">
    <property type="entry name" value="MA"/>
    <property type="match status" value="1"/>
</dbReference>
<evidence type="ECO:0000256" key="1">
    <source>
        <dbReference type="ARBA" id="ARBA00004651"/>
    </source>
</evidence>
<evidence type="ECO:0000256" key="2">
    <source>
        <dbReference type="ARBA" id="ARBA00022475"/>
    </source>
</evidence>
<dbReference type="PANTHER" id="PTHR32089:SF119">
    <property type="entry name" value="METHYL-ACCEPTING CHEMOTAXIS PROTEIN CTPL"/>
    <property type="match status" value="1"/>
</dbReference>
<comment type="similarity">
    <text evidence="8">Belongs to the methyl-accepting chemotaxis (MCP) protein family.</text>
</comment>
<accession>A0ABY1BRS7</accession>
<feature type="transmembrane region" description="Helical" evidence="10">
    <location>
        <begin position="6"/>
        <end position="29"/>
    </location>
</feature>
<evidence type="ECO:0000259" key="12">
    <source>
        <dbReference type="PROSITE" id="PS50885"/>
    </source>
</evidence>
<comment type="subcellular location">
    <subcellularLocation>
        <location evidence="1">Cell membrane</location>
        <topology evidence="1">Multi-pass membrane protein</topology>
    </subcellularLocation>
</comment>
<evidence type="ECO:0000313" key="14">
    <source>
        <dbReference type="Proteomes" id="UP000198512"/>
    </source>
</evidence>
<evidence type="ECO:0000256" key="8">
    <source>
        <dbReference type="ARBA" id="ARBA00029447"/>
    </source>
</evidence>
<evidence type="ECO:0000256" key="5">
    <source>
        <dbReference type="ARBA" id="ARBA00022989"/>
    </source>
</evidence>
<dbReference type="Gene3D" id="3.30.450.20">
    <property type="entry name" value="PAS domain"/>
    <property type="match status" value="1"/>
</dbReference>
<dbReference type="InterPro" id="IPR003660">
    <property type="entry name" value="HAMP_dom"/>
</dbReference>
<keyword evidence="4 10" id="KW-0812">Transmembrane</keyword>
<dbReference type="SUPFAM" id="SSF58104">
    <property type="entry name" value="Methyl-accepting chemotaxis protein (MCP) signaling domain"/>
    <property type="match status" value="1"/>
</dbReference>
<feature type="domain" description="HAMP" evidence="12">
    <location>
        <begin position="379"/>
        <end position="433"/>
    </location>
</feature>
<dbReference type="InterPro" id="IPR004089">
    <property type="entry name" value="MCPsignal_dom"/>
</dbReference>
<dbReference type="SMART" id="SM00304">
    <property type="entry name" value="HAMP"/>
    <property type="match status" value="1"/>
</dbReference>
<feature type="domain" description="Methyl-accepting transducer" evidence="11">
    <location>
        <begin position="438"/>
        <end position="674"/>
    </location>
</feature>
<name>A0ABY1BRS7_9PSED</name>
<evidence type="ECO:0000313" key="13">
    <source>
        <dbReference type="EMBL" id="SER48092.1"/>
    </source>
</evidence>
<dbReference type="Pfam" id="PF00015">
    <property type="entry name" value="MCPsignal"/>
    <property type="match status" value="1"/>
</dbReference>
<dbReference type="EMBL" id="FOFP01000037">
    <property type="protein sequence ID" value="SER48092.1"/>
    <property type="molecule type" value="Genomic_DNA"/>
</dbReference>
<dbReference type="PRINTS" id="PR00260">
    <property type="entry name" value="CHEMTRNSDUCR"/>
</dbReference>
<dbReference type="PROSITE" id="PS50111">
    <property type="entry name" value="CHEMOTAXIS_TRANSDUC_2"/>
    <property type="match status" value="1"/>
</dbReference>